<sequence length="338" mass="37376">MSFVFRGSRADLESGFPGFIPERRTVRVHAARPVNSNSLAFLVTVLLLFMILNSHQMSSNFLLWLVIGVFLLATTLRMYATCQQLQAQAQAHAAVASGLLGHTELRLHMPPPIAFATRGRLQGLRLQLALLDREFDDLDYETLRALDADNVPTAASMSEEEINALPVHKYKGSGSQSCAVKHVSKTIFNIIWELNDSRETGFLLKHFVLMASIDVCYDKTALCQCVGSSMHRLTRSCFIDSGSSSMQQASSSGSAEQKKLDMISVGSMKAEDELTCTVCLEQVSVGEIVRSLPCLHQFHANCIDPWLRQQGTCPVCKLRAGSGWHETRQGEMDASYMV</sequence>
<keyword evidence="5 13" id="KW-0812">Transmembrane</keyword>
<keyword evidence="10 13" id="KW-1133">Transmembrane helix</keyword>
<dbReference type="EC" id="2.3.2.27" evidence="3"/>
<evidence type="ECO:0000256" key="11">
    <source>
        <dbReference type="ARBA" id="ARBA00023136"/>
    </source>
</evidence>
<evidence type="ECO:0000256" key="8">
    <source>
        <dbReference type="ARBA" id="ARBA00022786"/>
    </source>
</evidence>
<dbReference type="Gene3D" id="3.30.40.10">
    <property type="entry name" value="Zinc/RING finger domain, C3HC4 (zinc finger)"/>
    <property type="match status" value="1"/>
</dbReference>
<dbReference type="PANTHER" id="PTHR45977">
    <property type="entry name" value="TARGET OF ERK KINASE MPK-1"/>
    <property type="match status" value="1"/>
</dbReference>
<keyword evidence="11 13" id="KW-0472">Membrane</keyword>
<feature type="transmembrane region" description="Helical" evidence="13">
    <location>
        <begin position="34"/>
        <end position="52"/>
    </location>
</feature>
<comment type="catalytic activity">
    <reaction evidence="1">
        <text>S-ubiquitinyl-[E2 ubiquitin-conjugating enzyme]-L-cysteine + [acceptor protein]-L-lysine = [E2 ubiquitin-conjugating enzyme]-L-cysteine + N(6)-ubiquitinyl-[acceptor protein]-L-lysine.</text>
        <dbReference type="EC" id="2.3.2.27"/>
    </reaction>
</comment>
<comment type="caution">
    <text evidence="15">The sequence shown here is derived from an EMBL/GenBank/DDBJ whole genome shotgun (WGS) entry which is preliminary data.</text>
</comment>
<evidence type="ECO:0000256" key="9">
    <source>
        <dbReference type="ARBA" id="ARBA00022833"/>
    </source>
</evidence>
<dbReference type="CDD" id="cd16454">
    <property type="entry name" value="RING-H2_PA-TM-RING"/>
    <property type="match status" value="1"/>
</dbReference>
<dbReference type="InterPro" id="IPR013083">
    <property type="entry name" value="Znf_RING/FYVE/PHD"/>
</dbReference>
<keyword evidence="6" id="KW-0479">Metal-binding</keyword>
<evidence type="ECO:0000313" key="15">
    <source>
        <dbReference type="EMBL" id="KAH7548121.1"/>
    </source>
</evidence>
<feature type="transmembrane region" description="Helical" evidence="13">
    <location>
        <begin position="61"/>
        <end position="80"/>
    </location>
</feature>
<dbReference type="SMART" id="SM00184">
    <property type="entry name" value="RING"/>
    <property type="match status" value="1"/>
</dbReference>
<evidence type="ECO:0000256" key="5">
    <source>
        <dbReference type="ARBA" id="ARBA00022692"/>
    </source>
</evidence>
<protein>
    <recommendedName>
        <fullName evidence="3">RING-type E3 ubiquitin transferase</fullName>
        <ecNumber evidence="3">2.3.2.27</ecNumber>
    </recommendedName>
</protein>
<keyword evidence="8" id="KW-0833">Ubl conjugation pathway</keyword>
<keyword evidence="7 12" id="KW-0863">Zinc-finger</keyword>
<dbReference type="EMBL" id="JAFEMO010000014">
    <property type="protein sequence ID" value="KAH7548121.1"/>
    <property type="molecule type" value="Genomic_DNA"/>
</dbReference>
<gene>
    <name evidence="15" type="ORF">JRO89_XS14G0070400</name>
</gene>
<keyword evidence="16" id="KW-1185">Reference proteome</keyword>
<dbReference type="PANTHER" id="PTHR45977:SF4">
    <property type="entry name" value="RING-TYPE DOMAIN-CONTAINING PROTEIN"/>
    <property type="match status" value="1"/>
</dbReference>
<evidence type="ECO:0000313" key="16">
    <source>
        <dbReference type="Proteomes" id="UP000827721"/>
    </source>
</evidence>
<dbReference type="Proteomes" id="UP000827721">
    <property type="component" value="Unassembled WGS sequence"/>
</dbReference>
<evidence type="ECO:0000256" key="1">
    <source>
        <dbReference type="ARBA" id="ARBA00000900"/>
    </source>
</evidence>
<feature type="domain" description="RING-type" evidence="14">
    <location>
        <begin position="276"/>
        <end position="317"/>
    </location>
</feature>
<evidence type="ECO:0000256" key="4">
    <source>
        <dbReference type="ARBA" id="ARBA00022679"/>
    </source>
</evidence>
<dbReference type="PROSITE" id="PS50089">
    <property type="entry name" value="ZF_RING_2"/>
    <property type="match status" value="1"/>
</dbReference>
<evidence type="ECO:0000256" key="12">
    <source>
        <dbReference type="PROSITE-ProRule" id="PRU00175"/>
    </source>
</evidence>
<accession>A0ABQ8H496</accession>
<evidence type="ECO:0000256" key="3">
    <source>
        <dbReference type="ARBA" id="ARBA00012483"/>
    </source>
</evidence>
<evidence type="ECO:0000259" key="14">
    <source>
        <dbReference type="PROSITE" id="PS50089"/>
    </source>
</evidence>
<evidence type="ECO:0000256" key="6">
    <source>
        <dbReference type="ARBA" id="ARBA00022723"/>
    </source>
</evidence>
<dbReference type="SUPFAM" id="SSF57850">
    <property type="entry name" value="RING/U-box"/>
    <property type="match status" value="1"/>
</dbReference>
<keyword evidence="4" id="KW-0808">Transferase</keyword>
<evidence type="ECO:0000256" key="13">
    <source>
        <dbReference type="SAM" id="Phobius"/>
    </source>
</evidence>
<dbReference type="InterPro" id="IPR001841">
    <property type="entry name" value="Znf_RING"/>
</dbReference>
<evidence type="ECO:0000256" key="10">
    <source>
        <dbReference type="ARBA" id="ARBA00022989"/>
    </source>
</evidence>
<organism evidence="15 16">
    <name type="scientific">Xanthoceras sorbifolium</name>
    <dbReference type="NCBI Taxonomy" id="99658"/>
    <lineage>
        <taxon>Eukaryota</taxon>
        <taxon>Viridiplantae</taxon>
        <taxon>Streptophyta</taxon>
        <taxon>Embryophyta</taxon>
        <taxon>Tracheophyta</taxon>
        <taxon>Spermatophyta</taxon>
        <taxon>Magnoliopsida</taxon>
        <taxon>eudicotyledons</taxon>
        <taxon>Gunneridae</taxon>
        <taxon>Pentapetalae</taxon>
        <taxon>rosids</taxon>
        <taxon>malvids</taxon>
        <taxon>Sapindales</taxon>
        <taxon>Sapindaceae</taxon>
        <taxon>Xanthoceroideae</taxon>
        <taxon>Xanthoceras</taxon>
    </lineage>
</organism>
<name>A0ABQ8H496_9ROSI</name>
<evidence type="ECO:0000256" key="7">
    <source>
        <dbReference type="ARBA" id="ARBA00022771"/>
    </source>
</evidence>
<reference evidence="15 16" key="1">
    <citation type="submission" date="2021-02" db="EMBL/GenBank/DDBJ databases">
        <title>Plant Genome Project.</title>
        <authorList>
            <person name="Zhang R.-G."/>
        </authorList>
    </citation>
    <scope>NUCLEOTIDE SEQUENCE [LARGE SCALE GENOMIC DNA]</scope>
    <source>
        <tissue evidence="15">Leaves</tissue>
    </source>
</reference>
<proteinExistence type="predicted"/>
<keyword evidence="9" id="KW-0862">Zinc</keyword>
<dbReference type="Pfam" id="PF13639">
    <property type="entry name" value="zf-RING_2"/>
    <property type="match status" value="1"/>
</dbReference>
<comment type="subcellular location">
    <subcellularLocation>
        <location evidence="2">Membrane</location>
        <topology evidence="2">Multi-pass membrane protein</topology>
    </subcellularLocation>
</comment>
<evidence type="ECO:0000256" key="2">
    <source>
        <dbReference type="ARBA" id="ARBA00004141"/>
    </source>
</evidence>